<protein>
    <submittedName>
        <fullName evidence="2">Uncharacterized protein</fullName>
    </submittedName>
</protein>
<keyword evidence="1" id="KW-0812">Transmembrane</keyword>
<feature type="transmembrane region" description="Helical" evidence="1">
    <location>
        <begin position="27"/>
        <end position="48"/>
    </location>
</feature>
<dbReference type="Proteomes" id="UP000011523">
    <property type="component" value="Unassembled WGS sequence"/>
</dbReference>
<keyword evidence="1" id="KW-0472">Membrane</keyword>
<organism evidence="2 3">
    <name type="scientific">Halorubrum tebenquichense DSM 14210</name>
    <dbReference type="NCBI Taxonomy" id="1227485"/>
    <lineage>
        <taxon>Archaea</taxon>
        <taxon>Methanobacteriati</taxon>
        <taxon>Methanobacteriota</taxon>
        <taxon>Stenosarchaea group</taxon>
        <taxon>Halobacteria</taxon>
        <taxon>Halobacteriales</taxon>
        <taxon>Haloferacaceae</taxon>
        <taxon>Halorubrum</taxon>
    </lineage>
</organism>
<feature type="transmembrane region" description="Helical" evidence="1">
    <location>
        <begin position="60"/>
        <end position="80"/>
    </location>
</feature>
<sequence>MRNPWVHDDVPDDAGSGYDGPVRLLAAFMWGSLLLGVGGFVLLSGAGVVDLADGGSFGEVVTGVVAALALALSIPILLKLLAISRALALLALLVTGASVGRFVVVREPEQFQALLDAGDAIAGNAGALGDLLDTVDSMSPATVDGAATALVDGGAAAVFDTAATAIVDTAAVAFVAVPVA</sequence>
<feature type="transmembrane region" description="Helical" evidence="1">
    <location>
        <begin position="86"/>
        <end position="104"/>
    </location>
</feature>
<reference evidence="2 3" key="1">
    <citation type="journal article" date="2014" name="PLoS Genet.">
        <title>Phylogenetically driven sequencing of extremely halophilic archaea reveals strategies for static and dynamic osmo-response.</title>
        <authorList>
            <person name="Becker E.A."/>
            <person name="Seitzer P.M."/>
            <person name="Tritt A."/>
            <person name="Larsen D."/>
            <person name="Krusor M."/>
            <person name="Yao A.I."/>
            <person name="Wu D."/>
            <person name="Madern D."/>
            <person name="Eisen J.A."/>
            <person name="Darling A.E."/>
            <person name="Facciotti M.T."/>
        </authorList>
    </citation>
    <scope>NUCLEOTIDE SEQUENCE [LARGE SCALE GENOMIC DNA]</scope>
    <source>
        <strain evidence="2 3">DSM 14210</strain>
    </source>
</reference>
<dbReference type="PATRIC" id="fig|1227485.3.peg.63"/>
<dbReference type="RefSeq" id="WP_006627773.1">
    <property type="nucleotide sequence ID" value="NZ_AOJD01000002.1"/>
</dbReference>
<evidence type="ECO:0000256" key="1">
    <source>
        <dbReference type="SAM" id="Phobius"/>
    </source>
</evidence>
<name>M0E5B0_9EURY</name>
<comment type="caution">
    <text evidence="2">The sequence shown here is derived from an EMBL/GenBank/DDBJ whole genome shotgun (WGS) entry which is preliminary data.</text>
</comment>
<dbReference type="EMBL" id="AOJD01000002">
    <property type="protein sequence ID" value="ELZ42092.1"/>
    <property type="molecule type" value="Genomic_DNA"/>
</dbReference>
<dbReference type="OrthoDB" id="329867at2157"/>
<keyword evidence="1" id="KW-1133">Transmembrane helix</keyword>
<proteinExistence type="predicted"/>
<accession>M0E5B0</accession>
<gene>
    <name evidence="2" type="ORF">C472_00305</name>
</gene>
<keyword evidence="3" id="KW-1185">Reference proteome</keyword>
<evidence type="ECO:0000313" key="2">
    <source>
        <dbReference type="EMBL" id="ELZ42092.1"/>
    </source>
</evidence>
<evidence type="ECO:0000313" key="3">
    <source>
        <dbReference type="Proteomes" id="UP000011523"/>
    </source>
</evidence>
<dbReference type="AlphaFoldDB" id="M0E5B0"/>